<evidence type="ECO:0000313" key="3">
    <source>
        <dbReference type="Proteomes" id="UP000199632"/>
    </source>
</evidence>
<sequence length="53" mass="5949">MGKHEAVEPKRPIHRRIMRHALHPVAHILALVSLHSVALLVVEKSPLLALLIH</sequence>
<dbReference type="Proteomes" id="UP000199632">
    <property type="component" value="Unassembled WGS sequence"/>
</dbReference>
<gene>
    <name evidence="2" type="ORF">SAMN05421684_7914</name>
</gene>
<keyword evidence="1" id="KW-1133">Transmembrane helix</keyword>
<feature type="transmembrane region" description="Helical" evidence="1">
    <location>
        <begin position="21"/>
        <end position="42"/>
    </location>
</feature>
<accession>A0A1H3US29</accession>
<dbReference type="EMBL" id="FNQB01000005">
    <property type="protein sequence ID" value="SDZ65056.1"/>
    <property type="molecule type" value="Genomic_DNA"/>
</dbReference>
<reference evidence="3" key="1">
    <citation type="submission" date="2016-10" db="EMBL/GenBank/DDBJ databases">
        <authorList>
            <person name="Varghese N."/>
            <person name="Submissions S."/>
        </authorList>
    </citation>
    <scope>NUCLEOTIDE SEQUENCE [LARGE SCALE GENOMIC DNA]</scope>
    <source>
        <strain evidence="3">DSM 44718</strain>
    </source>
</reference>
<proteinExistence type="predicted"/>
<keyword evidence="1" id="KW-0812">Transmembrane</keyword>
<name>A0A1H3US29_9ACTN</name>
<organism evidence="2 3">
    <name type="scientific">Asanoa ishikariensis</name>
    <dbReference type="NCBI Taxonomy" id="137265"/>
    <lineage>
        <taxon>Bacteria</taxon>
        <taxon>Bacillati</taxon>
        <taxon>Actinomycetota</taxon>
        <taxon>Actinomycetes</taxon>
        <taxon>Micromonosporales</taxon>
        <taxon>Micromonosporaceae</taxon>
        <taxon>Asanoa</taxon>
    </lineage>
</organism>
<evidence type="ECO:0000256" key="1">
    <source>
        <dbReference type="SAM" id="Phobius"/>
    </source>
</evidence>
<protein>
    <submittedName>
        <fullName evidence="2">Uncharacterized protein</fullName>
    </submittedName>
</protein>
<keyword evidence="3" id="KW-1185">Reference proteome</keyword>
<evidence type="ECO:0000313" key="2">
    <source>
        <dbReference type="EMBL" id="SDZ65056.1"/>
    </source>
</evidence>
<dbReference type="AlphaFoldDB" id="A0A1H3US29"/>
<keyword evidence="1" id="KW-0472">Membrane</keyword>